<name>A0A7S4SSG3_9DINO</name>
<dbReference type="Pfam" id="PF04417">
    <property type="entry name" value="DUF501"/>
    <property type="match status" value="1"/>
</dbReference>
<evidence type="ECO:0000256" key="1">
    <source>
        <dbReference type="SAM" id="MobiDB-lite"/>
    </source>
</evidence>
<gene>
    <name evidence="2" type="ORF">AMON00008_LOCUS55400</name>
</gene>
<reference evidence="2" key="1">
    <citation type="submission" date="2021-01" db="EMBL/GenBank/DDBJ databases">
        <authorList>
            <person name="Corre E."/>
            <person name="Pelletier E."/>
            <person name="Niang G."/>
            <person name="Scheremetjew M."/>
            <person name="Finn R."/>
            <person name="Kale V."/>
            <person name="Holt S."/>
            <person name="Cochrane G."/>
            <person name="Meng A."/>
            <person name="Brown T."/>
            <person name="Cohen L."/>
        </authorList>
    </citation>
    <scope>NUCLEOTIDE SEQUENCE</scope>
    <source>
        <strain evidence="2">CCMP3105</strain>
    </source>
</reference>
<sequence>MAGCLAAAAQRLCGSVPAGRPLLPPRGEAEGIAAHAAPVGDGASGAVAEDELQAGPELPSSWAHGLPPEQVPTFRGRPLPYRSMSEMNEADLKCVELRHLYRRPAPVIDLAAPGAGEAAKQIVGAGRRCRHGWPQAIVYDPLYRERPGKHFRLGDTTRLTCPMLVSAIDALENGGAIGRYNERLQADESWKRQMADTNEAHRLLREHLAGDRPEDLADVRAHYGEQTFAVAMGAGLASMRPDSKDVKCLHAQVADELVRGGGNLIALQALRDIEDQGILPEGTDECCDNCDVHVPLEQARWRLHTCKNSAGKRLGRSRKGGAGGNQRAGRP</sequence>
<evidence type="ECO:0008006" key="3">
    <source>
        <dbReference type="Google" id="ProtNLM"/>
    </source>
</evidence>
<organism evidence="2">
    <name type="scientific">Alexandrium monilatum</name>
    <dbReference type="NCBI Taxonomy" id="311494"/>
    <lineage>
        <taxon>Eukaryota</taxon>
        <taxon>Sar</taxon>
        <taxon>Alveolata</taxon>
        <taxon>Dinophyceae</taxon>
        <taxon>Gonyaulacales</taxon>
        <taxon>Pyrocystaceae</taxon>
        <taxon>Alexandrium</taxon>
    </lineage>
</organism>
<dbReference type="InterPro" id="IPR007511">
    <property type="entry name" value="DUF501"/>
</dbReference>
<dbReference type="EMBL" id="HBNR01077813">
    <property type="protein sequence ID" value="CAE4654315.1"/>
    <property type="molecule type" value="Transcribed_RNA"/>
</dbReference>
<evidence type="ECO:0000313" key="2">
    <source>
        <dbReference type="EMBL" id="CAE4654315.1"/>
    </source>
</evidence>
<proteinExistence type="predicted"/>
<feature type="compositionally biased region" description="Gly residues" evidence="1">
    <location>
        <begin position="320"/>
        <end position="331"/>
    </location>
</feature>
<dbReference type="AlphaFoldDB" id="A0A7S4SSG3"/>
<accession>A0A7S4SSG3</accession>
<protein>
    <recommendedName>
        <fullName evidence="3">DUF501 domain-containing protein</fullName>
    </recommendedName>
</protein>
<feature type="region of interest" description="Disordered" evidence="1">
    <location>
        <begin position="312"/>
        <end position="331"/>
    </location>
</feature>